<dbReference type="Pfam" id="PF17770">
    <property type="entry name" value="RNase_J_C"/>
    <property type="match status" value="1"/>
</dbReference>
<dbReference type="InterPro" id="IPR055132">
    <property type="entry name" value="RNase_J_b_CASP"/>
</dbReference>
<keyword evidence="5" id="KW-0269">Exonuclease</keyword>
<dbReference type="EMBL" id="JAUSVV010000005">
    <property type="protein sequence ID" value="MDQ0443240.1"/>
    <property type="molecule type" value="Genomic_DNA"/>
</dbReference>
<dbReference type="InterPro" id="IPR036866">
    <property type="entry name" value="RibonucZ/Hydroxyglut_hydro"/>
</dbReference>
<dbReference type="SMART" id="SM00849">
    <property type="entry name" value="Lactamase_B"/>
    <property type="match status" value="1"/>
</dbReference>
<evidence type="ECO:0000256" key="6">
    <source>
        <dbReference type="ARBA" id="ARBA00022884"/>
    </source>
</evidence>
<organism evidence="8 9">
    <name type="scientific">Methylobacterium persicinum</name>
    <dbReference type="NCBI Taxonomy" id="374426"/>
    <lineage>
        <taxon>Bacteria</taxon>
        <taxon>Pseudomonadati</taxon>
        <taxon>Pseudomonadota</taxon>
        <taxon>Alphaproteobacteria</taxon>
        <taxon>Hyphomicrobiales</taxon>
        <taxon>Methylobacteriaceae</taxon>
        <taxon>Methylobacterium</taxon>
    </lineage>
</organism>
<evidence type="ECO:0000256" key="2">
    <source>
        <dbReference type="ARBA" id="ARBA00022723"/>
    </source>
</evidence>
<dbReference type="SUPFAM" id="SSF56281">
    <property type="entry name" value="Metallo-hydrolase/oxidoreductase"/>
    <property type="match status" value="1"/>
</dbReference>
<name>A0ABU0HLN7_9HYPH</name>
<dbReference type="Pfam" id="PF00753">
    <property type="entry name" value="Lactamase_B"/>
    <property type="match status" value="1"/>
</dbReference>
<evidence type="ECO:0000256" key="5">
    <source>
        <dbReference type="ARBA" id="ARBA00022839"/>
    </source>
</evidence>
<dbReference type="Proteomes" id="UP001236369">
    <property type="component" value="Unassembled WGS sequence"/>
</dbReference>
<dbReference type="Pfam" id="PF22505">
    <property type="entry name" value="RNase_J_b_CASP"/>
    <property type="match status" value="1"/>
</dbReference>
<keyword evidence="6" id="KW-0694">RNA-binding</keyword>
<dbReference type="InterPro" id="IPR041636">
    <property type="entry name" value="RNase_J_C"/>
</dbReference>
<dbReference type="InterPro" id="IPR011108">
    <property type="entry name" value="RMMBL"/>
</dbReference>
<proteinExistence type="predicted"/>
<dbReference type="PANTHER" id="PTHR43694:SF1">
    <property type="entry name" value="RIBONUCLEASE J"/>
    <property type="match status" value="1"/>
</dbReference>
<evidence type="ECO:0000313" key="9">
    <source>
        <dbReference type="Proteomes" id="UP001236369"/>
    </source>
</evidence>
<evidence type="ECO:0000256" key="1">
    <source>
        <dbReference type="ARBA" id="ARBA00022722"/>
    </source>
</evidence>
<keyword evidence="2" id="KW-0479">Metal-binding</keyword>
<dbReference type="Gene3D" id="3.60.15.10">
    <property type="entry name" value="Ribonuclease Z/Hydroxyacylglutathione hydrolase-like"/>
    <property type="match status" value="1"/>
</dbReference>
<dbReference type="GO" id="GO:0016787">
    <property type="term" value="F:hydrolase activity"/>
    <property type="evidence" value="ECO:0007669"/>
    <property type="project" value="UniProtKB-KW"/>
</dbReference>
<dbReference type="RefSeq" id="WP_238249033.1">
    <property type="nucleotide sequence ID" value="NZ_BPQX01000026.1"/>
</dbReference>
<sequence>MAMGQEELVFLPLGGVGEIGMNAALYGFGPPKGRKWIMVDCGMGFAGEEAMPGIDLMFPDLSYIEERRKDLLGIFITHAHEDHIGAISELWTRLRVPVYATRFAKNLLETRRLSEPGAPKVELREIKPGRRQTVGPFELEFVPVAHSIPESNAVAIRTAAGLVVHTGDWKLDPTPVAGNVTSPEAFTALGDEGIIALICDSTNVVREGFSPSETEVAATLKTLIAEAPHRVAVTTFASNVARIRAVAEAAQACGRQVIAVGRAMDRVIDVARECGYLDGLPEFRRSDSWKSIPRDKVVALLTGSQGEPRAAMSRVSRRDHPDISLADGDRVIFSSRAIPGNERDVGAIINDLIEQGVEVVTDRTALVHVSGHPRRDEMVEMYKWTRPQTAIPVHGEALHLDEHARFARAQGVGHVVKARNGTLIRLAPGKPEVVEHVKAGRLYKDGNVLIDDKDRAIPERRKLMQAGLVSVAIAIDEDGVVLGEPAVDIIGLPNRGRGGEALIDVVVDAVSQTLGGLSRGKLKDSEGVEKSVDRAVRQAVNEVWGKKPACHVQVVEV</sequence>
<accession>A0ABU0HLN7</accession>
<protein>
    <submittedName>
        <fullName evidence="8">Ribonuclease J</fullName>
        <ecNumber evidence="8">3.1.-.-</ecNumber>
    </submittedName>
</protein>
<dbReference type="Gene3D" id="3.40.50.10710">
    <property type="entry name" value="Metallo-hydrolase/oxidoreductase"/>
    <property type="match status" value="1"/>
</dbReference>
<keyword evidence="1" id="KW-0540">Nuclease</keyword>
<dbReference type="InterPro" id="IPR042173">
    <property type="entry name" value="RNase_J_2"/>
</dbReference>
<keyword evidence="4" id="KW-0862">Zinc</keyword>
<comment type="caution">
    <text evidence="8">The sequence shown here is derived from an EMBL/GenBank/DDBJ whole genome shotgun (WGS) entry which is preliminary data.</text>
</comment>
<gene>
    <name evidence="8" type="ORF">QO016_002738</name>
</gene>
<evidence type="ECO:0000313" key="8">
    <source>
        <dbReference type="EMBL" id="MDQ0443240.1"/>
    </source>
</evidence>
<dbReference type="InterPro" id="IPR001279">
    <property type="entry name" value="Metallo-B-lactamas"/>
</dbReference>
<evidence type="ECO:0000259" key="7">
    <source>
        <dbReference type="SMART" id="SM00849"/>
    </source>
</evidence>
<keyword evidence="3 8" id="KW-0378">Hydrolase</keyword>
<evidence type="ECO:0000256" key="4">
    <source>
        <dbReference type="ARBA" id="ARBA00022833"/>
    </source>
</evidence>
<dbReference type="CDD" id="cd07714">
    <property type="entry name" value="RNaseJ_MBL-fold"/>
    <property type="match status" value="1"/>
</dbReference>
<dbReference type="Gene3D" id="3.10.20.580">
    <property type="match status" value="1"/>
</dbReference>
<keyword evidence="9" id="KW-1185">Reference proteome</keyword>
<evidence type="ECO:0000256" key="3">
    <source>
        <dbReference type="ARBA" id="ARBA00022801"/>
    </source>
</evidence>
<dbReference type="PANTHER" id="PTHR43694">
    <property type="entry name" value="RIBONUCLEASE J"/>
    <property type="match status" value="1"/>
</dbReference>
<dbReference type="Pfam" id="PF07521">
    <property type="entry name" value="RMMBL"/>
    <property type="match status" value="1"/>
</dbReference>
<feature type="domain" description="Metallo-beta-lactamase" evidence="7">
    <location>
        <begin position="20"/>
        <end position="220"/>
    </location>
</feature>
<reference evidence="8 9" key="1">
    <citation type="submission" date="2023-07" db="EMBL/GenBank/DDBJ databases">
        <title>Genomic Encyclopedia of Type Strains, Phase IV (KMG-IV): sequencing the most valuable type-strain genomes for metagenomic binning, comparative biology and taxonomic classification.</title>
        <authorList>
            <person name="Goeker M."/>
        </authorList>
    </citation>
    <scope>NUCLEOTIDE SEQUENCE [LARGE SCALE GENOMIC DNA]</scope>
    <source>
        <strain evidence="8 9">DSM 19562</strain>
    </source>
</reference>
<dbReference type="EC" id="3.1.-.-" evidence="8"/>